<dbReference type="PROSITE" id="PS51257">
    <property type="entry name" value="PROKAR_LIPOPROTEIN"/>
    <property type="match status" value="1"/>
</dbReference>
<dbReference type="RefSeq" id="WP_380688111.1">
    <property type="nucleotide sequence ID" value="NZ_JBHRSS010000003.1"/>
</dbReference>
<protein>
    <recommendedName>
        <fullName evidence="4">Lipoprotein</fullName>
    </recommendedName>
</protein>
<gene>
    <name evidence="2" type="ORF">ACFOSU_07680</name>
</gene>
<feature type="signal peptide" evidence="1">
    <location>
        <begin position="1"/>
        <end position="20"/>
    </location>
</feature>
<accession>A0ABV7EPI6</accession>
<evidence type="ECO:0000313" key="2">
    <source>
        <dbReference type="EMBL" id="MFC3103768.1"/>
    </source>
</evidence>
<feature type="chain" id="PRO_5046044771" description="Lipoprotein" evidence="1">
    <location>
        <begin position="21"/>
        <end position="208"/>
    </location>
</feature>
<reference evidence="3" key="1">
    <citation type="journal article" date="2019" name="Int. J. Syst. Evol. Microbiol.">
        <title>The Global Catalogue of Microorganisms (GCM) 10K type strain sequencing project: providing services to taxonomists for standard genome sequencing and annotation.</title>
        <authorList>
            <consortium name="The Broad Institute Genomics Platform"/>
            <consortium name="The Broad Institute Genome Sequencing Center for Infectious Disease"/>
            <person name="Wu L."/>
            <person name="Ma J."/>
        </authorList>
    </citation>
    <scope>NUCLEOTIDE SEQUENCE [LARGE SCALE GENOMIC DNA]</scope>
    <source>
        <strain evidence="3">KCTC 52640</strain>
    </source>
</reference>
<evidence type="ECO:0008006" key="4">
    <source>
        <dbReference type="Google" id="ProtNLM"/>
    </source>
</evidence>
<organism evidence="2 3">
    <name type="scientific">Salinisphaera aquimarina</name>
    <dbReference type="NCBI Taxonomy" id="2094031"/>
    <lineage>
        <taxon>Bacteria</taxon>
        <taxon>Pseudomonadati</taxon>
        <taxon>Pseudomonadota</taxon>
        <taxon>Gammaproteobacteria</taxon>
        <taxon>Salinisphaerales</taxon>
        <taxon>Salinisphaeraceae</taxon>
        <taxon>Salinisphaera</taxon>
    </lineage>
</organism>
<dbReference type="EMBL" id="JBHRSS010000003">
    <property type="protein sequence ID" value="MFC3103768.1"/>
    <property type="molecule type" value="Genomic_DNA"/>
</dbReference>
<sequence>MNAIPDRSAAVLFVALTAAAAGCMPAQRPVETTPSNDASYANAAYGVTLRYPADLTASRGFSSDYLLAQRWNPDAPADQAGQALLSLTLPESNHLLDARLRLGASQSAQAVSDCVRATAAKAANANQPIPVTVGGEPFQRVDSGDAAMSHFLSRHSYRGVVHGRCYAIDLVVSGVRPEVYPDNPTPPMTQDAAFQRLAALLDGLSFSQ</sequence>
<keyword evidence="3" id="KW-1185">Reference proteome</keyword>
<proteinExistence type="predicted"/>
<evidence type="ECO:0000313" key="3">
    <source>
        <dbReference type="Proteomes" id="UP001595462"/>
    </source>
</evidence>
<dbReference type="Proteomes" id="UP001595462">
    <property type="component" value="Unassembled WGS sequence"/>
</dbReference>
<evidence type="ECO:0000256" key="1">
    <source>
        <dbReference type="SAM" id="SignalP"/>
    </source>
</evidence>
<keyword evidence="1" id="KW-0732">Signal</keyword>
<comment type="caution">
    <text evidence="2">The sequence shown here is derived from an EMBL/GenBank/DDBJ whole genome shotgun (WGS) entry which is preliminary data.</text>
</comment>
<name>A0ABV7EPI6_9GAMM</name>